<sequence>MYVYDPFCEPTACGWMLETHFVNPQPVDGRLKNILRSHSLWMDV</sequence>
<dbReference type="EMBL" id="SLWB01000003">
    <property type="protein sequence ID" value="TCN70516.1"/>
    <property type="molecule type" value="Genomic_DNA"/>
</dbReference>
<reference evidence="1 2" key="1">
    <citation type="submission" date="2019-03" db="EMBL/GenBank/DDBJ databases">
        <title>Genomic Encyclopedia of Archaeal and Bacterial Type Strains, Phase II (KMG-II): from individual species to whole genera.</title>
        <authorList>
            <person name="Goeker M."/>
        </authorList>
    </citation>
    <scope>NUCLEOTIDE SEQUENCE [LARGE SCALE GENOMIC DNA]</scope>
    <source>
        <strain evidence="1 2">RL-C</strain>
    </source>
</reference>
<evidence type="ECO:0000313" key="1">
    <source>
        <dbReference type="EMBL" id="TCN70516.1"/>
    </source>
</evidence>
<keyword evidence="2" id="KW-1185">Reference proteome</keyword>
<dbReference type="Proteomes" id="UP000294830">
    <property type="component" value="Unassembled WGS sequence"/>
</dbReference>
<accession>A0A4R2ESB9</accession>
<organism evidence="1 2">
    <name type="scientific">Acetobacteroides hydrogenigenes</name>
    <dbReference type="NCBI Taxonomy" id="979970"/>
    <lineage>
        <taxon>Bacteria</taxon>
        <taxon>Pseudomonadati</taxon>
        <taxon>Bacteroidota</taxon>
        <taxon>Bacteroidia</taxon>
        <taxon>Bacteroidales</taxon>
        <taxon>Rikenellaceae</taxon>
        <taxon>Acetobacteroides</taxon>
    </lineage>
</organism>
<name>A0A4R2ESB9_9BACT</name>
<proteinExistence type="predicted"/>
<evidence type="ECO:0000313" key="2">
    <source>
        <dbReference type="Proteomes" id="UP000294830"/>
    </source>
</evidence>
<gene>
    <name evidence="1" type="ORF">CLV25_10331</name>
</gene>
<protein>
    <submittedName>
        <fullName evidence="1">Uncharacterized protein</fullName>
    </submittedName>
</protein>
<dbReference type="AlphaFoldDB" id="A0A4R2ESB9"/>
<comment type="caution">
    <text evidence="1">The sequence shown here is derived from an EMBL/GenBank/DDBJ whole genome shotgun (WGS) entry which is preliminary data.</text>
</comment>